<dbReference type="AlphaFoldDB" id="A0A6N9TPA9"/>
<keyword evidence="2" id="KW-1185">Reference proteome</keyword>
<dbReference type="Proteomes" id="UP000469346">
    <property type="component" value="Unassembled WGS sequence"/>
</dbReference>
<gene>
    <name evidence="1" type="ORF">G3N55_09690</name>
</gene>
<evidence type="ECO:0008006" key="3">
    <source>
        <dbReference type="Google" id="ProtNLM"/>
    </source>
</evidence>
<evidence type="ECO:0000313" key="1">
    <source>
        <dbReference type="EMBL" id="NDY43111.1"/>
    </source>
</evidence>
<organism evidence="1 2">
    <name type="scientific">Dissulfurirhabdus thermomarina</name>
    <dbReference type="NCBI Taxonomy" id="1765737"/>
    <lineage>
        <taxon>Bacteria</taxon>
        <taxon>Deltaproteobacteria</taxon>
        <taxon>Dissulfurirhabdaceae</taxon>
        <taxon>Dissulfurirhabdus</taxon>
    </lineage>
</organism>
<protein>
    <recommendedName>
        <fullName evidence="3">Outer membrane protein assembly factor BamE</fullName>
    </recommendedName>
</protein>
<dbReference type="EMBL" id="JAAGRR010000121">
    <property type="protein sequence ID" value="NDY43111.1"/>
    <property type="molecule type" value="Genomic_DNA"/>
</dbReference>
<dbReference type="RefSeq" id="WP_163299227.1">
    <property type="nucleotide sequence ID" value="NZ_JAAGRR010000121.1"/>
</dbReference>
<comment type="caution">
    <text evidence="1">The sequence shown here is derived from an EMBL/GenBank/DDBJ whole genome shotgun (WGS) entry which is preliminary data.</text>
</comment>
<dbReference type="PROSITE" id="PS51257">
    <property type="entry name" value="PROKAR_LIPOPROTEIN"/>
    <property type="match status" value="1"/>
</dbReference>
<evidence type="ECO:0000313" key="2">
    <source>
        <dbReference type="Proteomes" id="UP000469346"/>
    </source>
</evidence>
<reference evidence="1 2" key="1">
    <citation type="submission" date="2020-02" db="EMBL/GenBank/DDBJ databases">
        <title>Comparative genomics of sulfur disproportionating microorganisms.</title>
        <authorList>
            <person name="Ward L.M."/>
            <person name="Bertran E."/>
            <person name="Johnston D.T."/>
        </authorList>
    </citation>
    <scope>NUCLEOTIDE SEQUENCE [LARGE SCALE GENOMIC DNA]</scope>
    <source>
        <strain evidence="1 2">DSM 100025</strain>
    </source>
</reference>
<proteinExistence type="predicted"/>
<accession>A0A6N9TPA9</accession>
<name>A0A6N9TPA9_DISTH</name>
<sequence>MRIHIGVLFLLIGCLGVFLSSCSGPPRRFLVAEASLVRPGMPFETVTRRLGPPDASRARPTGEREWYYYETHLRFWHYVPLLNLLGGKEIDALQIVTRGGRVVKVVYYVPRS</sequence>